<dbReference type="InterPro" id="IPR036881">
    <property type="entry name" value="Glyco_hydro_3_C_sf"/>
</dbReference>
<gene>
    <name evidence="6" type="ORF">CLOSTHATH_01462</name>
</gene>
<evidence type="ECO:0000256" key="2">
    <source>
        <dbReference type="ARBA" id="ARBA00022729"/>
    </source>
</evidence>
<dbReference type="SMART" id="SM01217">
    <property type="entry name" value="Fn3_like"/>
    <property type="match status" value="1"/>
</dbReference>
<dbReference type="SUPFAM" id="SSF52279">
    <property type="entry name" value="Beta-D-glucan exohydrolase, C-terminal domain"/>
    <property type="match status" value="1"/>
</dbReference>
<evidence type="ECO:0000256" key="3">
    <source>
        <dbReference type="ARBA" id="ARBA00022801"/>
    </source>
</evidence>
<reference evidence="6 7" key="1">
    <citation type="submission" date="2010-01" db="EMBL/GenBank/DDBJ databases">
        <authorList>
            <person name="Weinstock G."/>
            <person name="Sodergren E."/>
            <person name="Clifton S."/>
            <person name="Fulton L."/>
            <person name="Fulton B."/>
            <person name="Courtney L."/>
            <person name="Fronick C."/>
            <person name="Harrison M."/>
            <person name="Strong C."/>
            <person name="Farmer C."/>
            <person name="Delahaunty K."/>
            <person name="Markovic C."/>
            <person name="Hall O."/>
            <person name="Minx P."/>
            <person name="Tomlinson C."/>
            <person name="Mitreva M."/>
            <person name="Nelson J."/>
            <person name="Hou S."/>
            <person name="Wollam A."/>
            <person name="Pepin K.H."/>
            <person name="Johnson M."/>
            <person name="Bhonagiri V."/>
            <person name="Nash W.E."/>
            <person name="Warren W."/>
            <person name="Chinwalla A."/>
            <person name="Mardis E.R."/>
            <person name="Wilson R.K."/>
        </authorList>
    </citation>
    <scope>NUCLEOTIDE SEQUENCE [LARGE SCALE GENOMIC DNA]</scope>
    <source>
        <strain evidence="6 7">DSM 13479</strain>
    </source>
</reference>
<dbReference type="AlphaFoldDB" id="D3ACY4"/>
<keyword evidence="3 6" id="KW-0378">Hydrolase</keyword>
<evidence type="ECO:0000313" key="7">
    <source>
        <dbReference type="Proteomes" id="UP000004968"/>
    </source>
</evidence>
<dbReference type="GO" id="GO:0009044">
    <property type="term" value="F:xylan 1,4-beta-xylosidase activity"/>
    <property type="evidence" value="ECO:0007669"/>
    <property type="project" value="InterPro"/>
</dbReference>
<feature type="region of interest" description="Disordered" evidence="4">
    <location>
        <begin position="1"/>
        <end position="20"/>
    </location>
</feature>
<dbReference type="Pfam" id="PF14310">
    <property type="entry name" value="Fn3-like"/>
    <property type="match status" value="1"/>
</dbReference>
<name>D3ACY4_9FIRM</name>
<evidence type="ECO:0000313" key="6">
    <source>
        <dbReference type="EMBL" id="EFD00323.1"/>
    </source>
</evidence>
<evidence type="ECO:0000256" key="4">
    <source>
        <dbReference type="SAM" id="MobiDB-lite"/>
    </source>
</evidence>
<dbReference type="InterPro" id="IPR001764">
    <property type="entry name" value="Glyco_hydro_3_N"/>
</dbReference>
<dbReference type="Pfam" id="PF00933">
    <property type="entry name" value="Glyco_hydro_3"/>
    <property type="match status" value="1"/>
</dbReference>
<evidence type="ECO:0000256" key="1">
    <source>
        <dbReference type="ARBA" id="ARBA00005336"/>
    </source>
</evidence>
<dbReference type="InterPro" id="IPR017853">
    <property type="entry name" value="GH"/>
</dbReference>
<feature type="domain" description="Fibronectin type III-like" evidence="5">
    <location>
        <begin position="633"/>
        <end position="700"/>
    </location>
</feature>
<dbReference type="Gene3D" id="3.20.20.300">
    <property type="entry name" value="Glycoside hydrolase, family 3, N-terminal domain"/>
    <property type="match status" value="1"/>
</dbReference>
<dbReference type="InterPro" id="IPR013783">
    <property type="entry name" value="Ig-like_fold"/>
</dbReference>
<dbReference type="GO" id="GO:0031222">
    <property type="term" value="P:arabinan catabolic process"/>
    <property type="evidence" value="ECO:0007669"/>
    <property type="project" value="TreeGrafter"/>
</dbReference>
<dbReference type="PANTHER" id="PTHR42721:SF3">
    <property type="entry name" value="BETA-D-XYLOSIDASE 5-RELATED"/>
    <property type="match status" value="1"/>
</dbReference>
<protein>
    <submittedName>
        <fullName evidence="6">Glycosyl hydrolase family 3 C-terminal domain protein</fullName>
    </submittedName>
</protein>
<sequence length="730" mass="81206">MKRGFQMKETSEKETALDRQRREKAEYLVKQMTLEEKVFQTMNQAPAIERLGIKAYNWWNEGLHGVARAGVATIFPQAIGLAATFDEDLIETVGEAVSTEARAKYHMQQRYGDTDIYKGLTLWAPNINIFRDPRWGRGHETYGEDPWLTSRLGIRYIRGLQGSHEKYLKTAACVKHFAVHSGPEELRHSFDAEVSEKDLRETYLPAFEACVKDGDVEAVMGAYNRVNGVPCCGNEYLLETILRKEWGFHGHVVSDCWAIKDFHEGHGVTDSPVESVSMAMNHGCDLNCGNLFTYLIQAVKEGKVKEERLDEAVIRLFTTRLKLGALGKMEEDDPYAGISYLEVDSPAMKKLNRSAAGKSVVLLKNTEGLLPIDTKRYKTIGVIGPNADSRRALVGNYEGTASEYVTVLEGIREAAEPEARVLYSEGCHLYKSNVSGLGARNDRLSEVKGICRESDIVIACMGLDSTLEGEQGDTGNIYAGGDKPDLMLPGLQQKILETAYDSGKPVVLVLLAGSAMAVTWADEHLPAILTAWYPGAEGGRGVADVLFGTVNPEGRLPVTFYRTTEELPDFTNYSMEGRTYRFMKQKALYPFGFGLSYTEFSCSGLEVSERDSVDNGVEVKLCVANCGERWGRETIQVYVGRKEDHDRNPQLKAAVKVGLEPGEEKTISIHLPADAFAVYDENGKRYIDACTYQIFAGGSQPDQRSAELKKQRVLCAEVRSVRKYCIDETI</sequence>
<dbReference type="PANTHER" id="PTHR42721">
    <property type="entry name" value="SUGAR HYDROLASE-RELATED"/>
    <property type="match status" value="1"/>
</dbReference>
<dbReference type="InterPro" id="IPR026891">
    <property type="entry name" value="Fn3-like"/>
</dbReference>
<dbReference type="HOGENOM" id="CLU_004542_5_3_9"/>
<dbReference type="InterPro" id="IPR036962">
    <property type="entry name" value="Glyco_hydro_3_N_sf"/>
</dbReference>
<comment type="caution">
    <text evidence="6">The sequence shown here is derived from an EMBL/GenBank/DDBJ whole genome shotgun (WGS) entry which is preliminary data.</text>
</comment>
<dbReference type="GO" id="GO:0045493">
    <property type="term" value="P:xylan catabolic process"/>
    <property type="evidence" value="ECO:0007669"/>
    <property type="project" value="InterPro"/>
</dbReference>
<dbReference type="Gene3D" id="2.60.40.10">
    <property type="entry name" value="Immunoglobulins"/>
    <property type="match status" value="1"/>
</dbReference>
<dbReference type="EMBL" id="ACIO01000101">
    <property type="protein sequence ID" value="EFD00323.1"/>
    <property type="molecule type" value="Genomic_DNA"/>
</dbReference>
<dbReference type="InterPro" id="IPR044993">
    <property type="entry name" value="BXL"/>
</dbReference>
<dbReference type="PRINTS" id="PR00133">
    <property type="entry name" value="GLHYDRLASE3"/>
</dbReference>
<dbReference type="SUPFAM" id="SSF51445">
    <property type="entry name" value="(Trans)glycosidases"/>
    <property type="match status" value="1"/>
</dbReference>
<dbReference type="Proteomes" id="UP000004968">
    <property type="component" value="Unassembled WGS sequence"/>
</dbReference>
<keyword evidence="2" id="KW-0732">Signal</keyword>
<proteinExistence type="inferred from homology"/>
<accession>D3ACY4</accession>
<dbReference type="InterPro" id="IPR002772">
    <property type="entry name" value="Glyco_hydro_3_C"/>
</dbReference>
<feature type="compositionally biased region" description="Basic and acidic residues" evidence="4">
    <location>
        <begin position="9"/>
        <end position="20"/>
    </location>
</feature>
<dbReference type="GO" id="GO:0046556">
    <property type="term" value="F:alpha-L-arabinofuranosidase activity"/>
    <property type="evidence" value="ECO:0007669"/>
    <property type="project" value="TreeGrafter"/>
</dbReference>
<evidence type="ECO:0000259" key="5">
    <source>
        <dbReference type="SMART" id="SM01217"/>
    </source>
</evidence>
<dbReference type="Gene3D" id="3.40.50.1700">
    <property type="entry name" value="Glycoside hydrolase family 3 C-terminal domain"/>
    <property type="match status" value="1"/>
</dbReference>
<organism evidence="6 7">
    <name type="scientific">Hungatella hathewayi DSM 13479</name>
    <dbReference type="NCBI Taxonomy" id="566550"/>
    <lineage>
        <taxon>Bacteria</taxon>
        <taxon>Bacillati</taxon>
        <taxon>Bacillota</taxon>
        <taxon>Clostridia</taxon>
        <taxon>Lachnospirales</taxon>
        <taxon>Lachnospiraceae</taxon>
        <taxon>Hungatella</taxon>
    </lineage>
</organism>
<dbReference type="Pfam" id="PF01915">
    <property type="entry name" value="Glyco_hydro_3_C"/>
    <property type="match status" value="1"/>
</dbReference>
<comment type="similarity">
    <text evidence="1">Belongs to the glycosyl hydrolase 3 family.</text>
</comment>